<gene>
    <name evidence="7" type="ORF">PANT_9c00144</name>
</gene>
<feature type="compositionally biased region" description="Polar residues" evidence="5">
    <location>
        <begin position="930"/>
        <end position="941"/>
    </location>
</feature>
<reference evidence="8" key="1">
    <citation type="journal article" date="2013" name="Genome Announc.">
        <title>Genome sequence of the basidiomycetous yeast Pseudozyma antarctica T-34, a producer of the glycolipid biosurfactants mannosylerythritol lipids.</title>
        <authorList>
            <person name="Morita T."/>
            <person name="Koike H."/>
            <person name="Koyama Y."/>
            <person name="Hagiwara H."/>
            <person name="Ito E."/>
            <person name="Fukuoka T."/>
            <person name="Imura T."/>
            <person name="Machida M."/>
            <person name="Kitamoto D."/>
        </authorList>
    </citation>
    <scope>NUCLEOTIDE SEQUENCE [LARGE SCALE GENOMIC DNA]</scope>
    <source>
        <strain evidence="8">T-34</strain>
    </source>
</reference>
<dbReference type="InterPro" id="IPR016098">
    <property type="entry name" value="CAP/MinC_C"/>
</dbReference>
<dbReference type="InterPro" id="IPR013912">
    <property type="entry name" value="Adenylate_cyclase-assoc_CAP_C"/>
</dbReference>
<dbReference type="Pfam" id="PF08603">
    <property type="entry name" value="CAP_C"/>
    <property type="match status" value="1"/>
</dbReference>
<organism evidence="7 8">
    <name type="scientific">Pseudozyma antarctica (strain T-34)</name>
    <name type="common">Yeast</name>
    <name type="synonym">Candida antarctica</name>
    <dbReference type="NCBI Taxonomy" id="1151754"/>
    <lineage>
        <taxon>Eukaryota</taxon>
        <taxon>Fungi</taxon>
        <taxon>Dikarya</taxon>
        <taxon>Basidiomycota</taxon>
        <taxon>Ustilaginomycotina</taxon>
        <taxon>Ustilaginomycetes</taxon>
        <taxon>Ustilaginales</taxon>
        <taxon>Ustilaginaceae</taxon>
        <taxon>Moesziomyces</taxon>
    </lineage>
</organism>
<dbReference type="SUPFAM" id="SSF101278">
    <property type="entry name" value="N-terminal domain of adenylylcyclase associated protein, CAP"/>
    <property type="match status" value="1"/>
</dbReference>
<dbReference type="PROSITE" id="PS51329">
    <property type="entry name" value="C_CAP_COFACTOR_C"/>
    <property type="match status" value="1"/>
</dbReference>
<dbReference type="PANTHER" id="PTHR10652">
    <property type="entry name" value="ADENYLYL CYCLASE-ASSOCIATED PROTEIN"/>
    <property type="match status" value="1"/>
</dbReference>
<dbReference type="InterPro" id="IPR001837">
    <property type="entry name" value="Adenylate_cyclase-assoc_CAP"/>
</dbReference>
<name>M9MCE9_PSEA3</name>
<evidence type="ECO:0000313" key="8">
    <source>
        <dbReference type="Proteomes" id="UP000011976"/>
    </source>
</evidence>
<accession>M9MCE9</accession>
<feature type="compositionally biased region" description="Low complexity" evidence="5">
    <location>
        <begin position="42"/>
        <end position="52"/>
    </location>
</feature>
<comment type="similarity">
    <text evidence="1 4">Belongs to the CAP family.</text>
</comment>
<feature type="compositionally biased region" description="Pro residues" evidence="5">
    <location>
        <begin position="53"/>
        <end position="62"/>
    </location>
</feature>
<dbReference type="InterPro" id="IPR013992">
    <property type="entry name" value="Adenylate_cyclase-assoc_CAP_N"/>
</dbReference>
<dbReference type="InterPro" id="IPR036223">
    <property type="entry name" value="CAP_C_sf"/>
</dbReference>
<comment type="function">
    <text evidence="2">The N-terminal domain binds to adenylyl cyclase, thereby enabling adenylyl cyclase to be activated by upstream regulatory signals, such as Ras. The C-terminal domain is required for normal cellular morphology and growth control.</text>
</comment>
<dbReference type="OrthoDB" id="2017782at2759"/>
<dbReference type="PANTHER" id="PTHR10652:SF0">
    <property type="entry name" value="ADENYLYL CYCLASE-ASSOCIATED PROTEIN"/>
    <property type="match status" value="1"/>
</dbReference>
<dbReference type="GO" id="GO:0007015">
    <property type="term" value="P:actin filament organization"/>
    <property type="evidence" value="ECO:0007669"/>
    <property type="project" value="TreeGrafter"/>
</dbReference>
<dbReference type="InterPro" id="IPR006599">
    <property type="entry name" value="CARP_motif"/>
</dbReference>
<dbReference type="FunFam" id="1.25.40.330:FF:000001">
    <property type="entry name" value="Adenylyl cyclase-associated protein"/>
    <property type="match status" value="1"/>
</dbReference>
<dbReference type="InterPro" id="IPR018106">
    <property type="entry name" value="CAP_CS_N"/>
</dbReference>
<evidence type="ECO:0000259" key="6">
    <source>
        <dbReference type="PROSITE" id="PS51329"/>
    </source>
</evidence>
<dbReference type="Gene3D" id="1.25.40.330">
    <property type="entry name" value="Adenylate cyclase-associated CAP, N-terminal domain"/>
    <property type="match status" value="1"/>
</dbReference>
<feature type="region of interest" description="Disordered" evidence="5">
    <location>
        <begin position="30"/>
        <end position="78"/>
    </location>
</feature>
<dbReference type="PROSITE" id="PS01088">
    <property type="entry name" value="CAP_1"/>
    <property type="match status" value="1"/>
</dbReference>
<dbReference type="GO" id="GO:0008179">
    <property type="term" value="F:adenylate cyclase binding"/>
    <property type="evidence" value="ECO:0007669"/>
    <property type="project" value="TreeGrafter"/>
</dbReference>
<dbReference type="Pfam" id="PF21938">
    <property type="entry name" value="CAP_N"/>
    <property type="match status" value="1"/>
</dbReference>
<dbReference type="SUPFAM" id="SSF69340">
    <property type="entry name" value="C-terminal domain of adenylylcyclase associated protein"/>
    <property type="match status" value="1"/>
</dbReference>
<feature type="region of interest" description="Disordered" evidence="5">
    <location>
        <begin position="917"/>
        <end position="941"/>
    </location>
</feature>
<sequence length="1158" mass="124613">MSAPGIGNLGTLIKRLEAATSRLEDIALHQSSGAAASRDVTPAAVAAPSASAIPPPPPPPPAAAAAAAAAVEQPKDDPPAVKAFDEQLEEPLQEFQQLSAKIGGIVNDQAAAVLKTFEAQRQLVLLAASSQKPAGGAASPVFAELLKPLQAALTQVIDMREKNRGDKQHFNHLSTVSEGIPAVGWVAVEPKPAPYVGEMKDSAQFYANRVIKDYKDSDKTHVEWSRSFIKLLEALKTYVLKTHTTGLVWNPNGGDAAAYKSSAPRGGAAGGAPPPPPPPPPALDASTGAAAAAAGGGAAAGGMDAVFGQLNQGENITRGLKKVDASQMTHKNPELRATAAAAPAAAKAAPPKLAAKPAQLKAKKPPKTQLEGNKWTIEHHEDNRSIVIDNTELNQTVNIFNCKNSIVQIKGKINAVQMTNCTKTSILVDTLVSSLEVTGSPSFAVQITGRAPTILLDSCDSGQIYLSDKSLDSEIIAAKCSAINVSLPVQGGEEGEFEELALPEQLKHTVDALAKGKSRRWERSAAARLCGFRELPENWPLSRSVWARASWGGGLSLCPTSTSVRTGLFTTTTTTTTRLLSGVATTMESTPRVGLLSLPPEILDSIAGYAALPDYPLASSSSTSAPCSFLYDSSTRPSKVVTPPTELHALQLVCKHLHSLLNIAANPRLYARVFRSKFDTAAIGRRFGKSALSSLSLANELRRRCVLLKRMRACVTSSALRSDDAPGLDESEQSLDEMLWLAYLMMLENDGLNYEQLCWAQLHSFLALHHASEMLDGAIQPGYPSDAVHKALALHLVYLLTDPEQLALEPRSEAAERLFVLRPYVFAAHKFDAFMAPWTLRNLPVSSSSAAEGEAARSSTPTNPFLADLTPRDRSCAVEHVGGTLRIAAPILAQGACFSFFMKVEKDPAVLELAALSDPDDPASEPAVRQPTSTRPPLTLSSLDHDRDVSRLLSCLDARSSPGLPPLFFQGMFEGIWEGRFSFFDFDSYREMLAGRMRSLYDGPFGEQPQIWKIKERIVRLAPGEVEGGKGSILAAGYTSDPAVDAQEVGGKGKGKALPHDWHQYPSFPDDDQRERYEILLSGTGHSAWGRFVVRGRVRSWDGMLIMTKEYRPDGRGKWLYRGYAVAGGKLVGRWRDTFTPDNMYGYEGCFLFQRRAA</sequence>
<proteinExistence type="inferred from homology"/>
<dbReference type="GO" id="GO:0005737">
    <property type="term" value="C:cytoplasm"/>
    <property type="evidence" value="ECO:0007669"/>
    <property type="project" value="TreeGrafter"/>
</dbReference>
<dbReference type="InterPro" id="IPR053950">
    <property type="entry name" value="CAP_N"/>
</dbReference>
<evidence type="ECO:0000256" key="5">
    <source>
        <dbReference type="SAM" id="MobiDB-lite"/>
    </source>
</evidence>
<dbReference type="GO" id="GO:0003779">
    <property type="term" value="F:actin binding"/>
    <property type="evidence" value="ECO:0007669"/>
    <property type="project" value="InterPro"/>
</dbReference>
<evidence type="ECO:0000313" key="7">
    <source>
        <dbReference type="EMBL" id="GAC73483.1"/>
    </source>
</evidence>
<evidence type="ECO:0000256" key="1">
    <source>
        <dbReference type="ARBA" id="ARBA00007659"/>
    </source>
</evidence>
<dbReference type="Proteomes" id="UP000011976">
    <property type="component" value="Unassembled WGS sequence"/>
</dbReference>
<evidence type="ECO:0000256" key="2">
    <source>
        <dbReference type="ARBA" id="ARBA00054756"/>
    </source>
</evidence>
<dbReference type="Pfam" id="PF01213">
    <property type="entry name" value="CAP_N-CM"/>
    <property type="match status" value="1"/>
</dbReference>
<dbReference type="InterPro" id="IPR017901">
    <property type="entry name" value="C-CAP_CF_C-like"/>
</dbReference>
<dbReference type="STRING" id="1151754.M9MCE9"/>
<dbReference type="EMBL" id="DF196775">
    <property type="protein sequence ID" value="GAC73483.1"/>
    <property type="molecule type" value="Genomic_DNA"/>
</dbReference>
<feature type="region of interest" description="Disordered" evidence="5">
    <location>
        <begin position="258"/>
        <end position="289"/>
    </location>
</feature>
<dbReference type="InterPro" id="IPR036222">
    <property type="entry name" value="CAP_N_sf"/>
</dbReference>
<dbReference type="SMART" id="SM00673">
    <property type="entry name" value="CARP"/>
    <property type="match status" value="2"/>
</dbReference>
<dbReference type="AlphaFoldDB" id="M9MCE9"/>
<evidence type="ECO:0000256" key="3">
    <source>
        <dbReference type="ARBA" id="ARBA00072052"/>
    </source>
</evidence>
<protein>
    <recommendedName>
        <fullName evidence="3 4">Adenylyl cyclase-associated protein</fullName>
    </recommendedName>
</protein>
<evidence type="ECO:0000256" key="4">
    <source>
        <dbReference type="RuleBase" id="RU000647"/>
    </source>
</evidence>
<feature type="domain" description="C-CAP/cofactor C-like" evidence="6">
    <location>
        <begin position="365"/>
        <end position="502"/>
    </location>
</feature>
<feature type="compositionally biased region" description="Pro residues" evidence="5">
    <location>
        <begin position="272"/>
        <end position="282"/>
    </location>
</feature>
<dbReference type="Gene3D" id="2.160.20.70">
    <property type="match status" value="1"/>
</dbReference>
<dbReference type="GO" id="GO:0019933">
    <property type="term" value="P:cAMP-mediated signaling"/>
    <property type="evidence" value="ECO:0007669"/>
    <property type="project" value="TreeGrafter"/>
</dbReference>